<feature type="domain" description="Protein kinase" evidence="6">
    <location>
        <begin position="16"/>
        <end position="264"/>
    </location>
</feature>
<dbReference type="InterPro" id="IPR000719">
    <property type="entry name" value="Prot_kinase_dom"/>
</dbReference>
<dbReference type="Pfam" id="PF00069">
    <property type="entry name" value="Pkinase"/>
    <property type="match status" value="1"/>
</dbReference>
<organism evidence="7 8">
    <name type="scientific">Nonomuraea purpurea</name>
    <dbReference type="NCBI Taxonomy" id="1849276"/>
    <lineage>
        <taxon>Bacteria</taxon>
        <taxon>Bacillati</taxon>
        <taxon>Actinomycetota</taxon>
        <taxon>Actinomycetes</taxon>
        <taxon>Streptosporangiales</taxon>
        <taxon>Streptosporangiaceae</taxon>
        <taxon>Nonomuraea</taxon>
    </lineage>
</organism>
<dbReference type="EMBL" id="JBHSBI010000007">
    <property type="protein sequence ID" value="MFC4008642.1"/>
    <property type="molecule type" value="Genomic_DNA"/>
</dbReference>
<evidence type="ECO:0000256" key="3">
    <source>
        <dbReference type="ARBA" id="ARBA00022777"/>
    </source>
</evidence>
<accession>A0ABV8G3P9</accession>
<dbReference type="PANTHER" id="PTHR43289">
    <property type="entry name" value="MITOGEN-ACTIVATED PROTEIN KINASE KINASE KINASE 20-RELATED"/>
    <property type="match status" value="1"/>
</dbReference>
<dbReference type="InterPro" id="IPR011009">
    <property type="entry name" value="Kinase-like_dom_sf"/>
</dbReference>
<evidence type="ECO:0000313" key="8">
    <source>
        <dbReference type="Proteomes" id="UP001595851"/>
    </source>
</evidence>
<dbReference type="GO" id="GO:0004674">
    <property type="term" value="F:protein serine/threonine kinase activity"/>
    <property type="evidence" value="ECO:0007669"/>
    <property type="project" value="UniProtKB-KW"/>
</dbReference>
<evidence type="ECO:0000256" key="1">
    <source>
        <dbReference type="ARBA" id="ARBA00022679"/>
    </source>
</evidence>
<protein>
    <submittedName>
        <fullName evidence="7">Serine/threonine protein kinase</fullName>
    </submittedName>
</protein>
<dbReference type="CDD" id="cd14014">
    <property type="entry name" value="STKc_PknB_like"/>
    <property type="match status" value="1"/>
</dbReference>
<evidence type="ECO:0000256" key="5">
    <source>
        <dbReference type="SAM" id="MobiDB-lite"/>
    </source>
</evidence>
<keyword evidence="1" id="KW-0808">Transferase</keyword>
<name>A0ABV8G3P9_9ACTN</name>
<feature type="compositionally biased region" description="Polar residues" evidence="5">
    <location>
        <begin position="406"/>
        <end position="427"/>
    </location>
</feature>
<proteinExistence type="predicted"/>
<dbReference type="Proteomes" id="UP001595851">
    <property type="component" value="Unassembled WGS sequence"/>
</dbReference>
<feature type="compositionally biased region" description="Low complexity" evidence="5">
    <location>
        <begin position="284"/>
        <end position="293"/>
    </location>
</feature>
<keyword evidence="7" id="KW-0723">Serine/threonine-protein kinase</keyword>
<dbReference type="PROSITE" id="PS00108">
    <property type="entry name" value="PROTEIN_KINASE_ST"/>
    <property type="match status" value="1"/>
</dbReference>
<dbReference type="PANTHER" id="PTHR43289:SF34">
    <property type="entry name" value="SERINE_THREONINE-PROTEIN KINASE YBDM-RELATED"/>
    <property type="match status" value="1"/>
</dbReference>
<feature type="compositionally biased region" description="Low complexity" evidence="5">
    <location>
        <begin position="320"/>
        <end position="332"/>
    </location>
</feature>
<dbReference type="SUPFAM" id="SSF56112">
    <property type="entry name" value="Protein kinase-like (PK-like)"/>
    <property type="match status" value="1"/>
</dbReference>
<comment type="caution">
    <text evidence="7">The sequence shown here is derived from an EMBL/GenBank/DDBJ whole genome shotgun (WGS) entry which is preliminary data.</text>
</comment>
<evidence type="ECO:0000256" key="4">
    <source>
        <dbReference type="ARBA" id="ARBA00022840"/>
    </source>
</evidence>
<sequence length="564" mass="56405">MVTPLIPDDPPSLGGYRLSGRLGEGGQGVVYLAHSPAGEPVAIKLLSTGDKETRARLGRELEALESIASFCTARVLDVSTGGQRPFVVSEYIDGPSLADRVSERGPLRGGDLERLVVGTATALAAIHAAGIVHRDFKPANVLLGPDGPRVVDFGIARAEGAATLTSGLIGTPAYLAPEQIGGSPATPASDVFAWAASMLYAATGTSPFGADTVPAVLHRVLHAEPDLSVLPERLRGWIGACVAKDPALRPTAQHLMVSLVTPNVQPPAPGPSSTGPGPTPPGTTGPTPSGTTGLAHSAVPGPASSGPVPTPSAPPHSVRGPAGPASSAASAGPGPGLQTGSGAGPGVHGAAPGQPSRDGGPTGPQGPAEITGGTRRSRSRGLLVGGVAAAVALAVAATVTLLQLNQTPTTGTGDRTSSSPATTPGDETSSPPATTTPSGTPSTADNTPPADPSLKIPAAFEGDWSGHTVSTNPLSSGAKNTVKLKKGKSTAAWTEEHGQGTCSGTITLTKVEATRLTFALGANEGGCIPGTIELDLMENDILGYTWRDVPGFNLVTQSGTFKKD</sequence>
<reference evidence="8" key="1">
    <citation type="journal article" date="2019" name="Int. J. Syst. Evol. Microbiol.">
        <title>The Global Catalogue of Microorganisms (GCM) 10K type strain sequencing project: providing services to taxonomists for standard genome sequencing and annotation.</title>
        <authorList>
            <consortium name="The Broad Institute Genomics Platform"/>
            <consortium name="The Broad Institute Genome Sequencing Center for Infectious Disease"/>
            <person name="Wu L."/>
            <person name="Ma J."/>
        </authorList>
    </citation>
    <scope>NUCLEOTIDE SEQUENCE [LARGE SCALE GENOMIC DNA]</scope>
    <source>
        <strain evidence="8">TBRC 1276</strain>
    </source>
</reference>
<evidence type="ECO:0000313" key="7">
    <source>
        <dbReference type="EMBL" id="MFC4008642.1"/>
    </source>
</evidence>
<keyword evidence="2" id="KW-0547">Nucleotide-binding</keyword>
<dbReference type="Gene3D" id="3.30.200.20">
    <property type="entry name" value="Phosphorylase Kinase, domain 1"/>
    <property type="match status" value="1"/>
</dbReference>
<dbReference type="RefSeq" id="WP_379528712.1">
    <property type="nucleotide sequence ID" value="NZ_JBHSBI010000007.1"/>
</dbReference>
<evidence type="ECO:0000256" key="2">
    <source>
        <dbReference type="ARBA" id="ARBA00022741"/>
    </source>
</evidence>
<evidence type="ECO:0000259" key="6">
    <source>
        <dbReference type="PROSITE" id="PS50011"/>
    </source>
</evidence>
<dbReference type="InterPro" id="IPR008271">
    <property type="entry name" value="Ser/Thr_kinase_AS"/>
</dbReference>
<dbReference type="PROSITE" id="PS50011">
    <property type="entry name" value="PROTEIN_KINASE_DOM"/>
    <property type="match status" value="1"/>
</dbReference>
<gene>
    <name evidence="7" type="ORF">ACFOY2_15535</name>
</gene>
<feature type="compositionally biased region" description="Gly residues" evidence="5">
    <location>
        <begin position="333"/>
        <end position="347"/>
    </location>
</feature>
<keyword evidence="8" id="KW-1185">Reference proteome</keyword>
<dbReference type="Gene3D" id="1.10.510.10">
    <property type="entry name" value="Transferase(Phosphotransferase) domain 1"/>
    <property type="match status" value="1"/>
</dbReference>
<feature type="region of interest" description="Disordered" evidence="5">
    <location>
        <begin position="261"/>
        <end position="377"/>
    </location>
</feature>
<keyword evidence="3 7" id="KW-0418">Kinase</keyword>
<feature type="region of interest" description="Disordered" evidence="5">
    <location>
        <begin position="406"/>
        <end position="458"/>
    </location>
</feature>
<keyword evidence="4" id="KW-0067">ATP-binding</keyword>
<feature type="compositionally biased region" description="Low complexity" evidence="5">
    <location>
        <begin position="428"/>
        <end position="444"/>
    </location>
</feature>